<comment type="caution">
    <text evidence="3">The sequence shown here is derived from an EMBL/GenBank/DDBJ whole genome shotgun (WGS) entry which is preliminary data.</text>
</comment>
<sequence>MEKPDSRRSNASDSALRPTSSTHAVYAQTELQASSRREGTRPPTSSASSQSGTHQEYNPSRLSYYGSRAVTSSDIDDLNVEPNEIWPRSDSDDSGCDETASISLKRTTTSKSGSTARKLKAILQQKFGRSYNKRYDLLPNDAQEKDRNTLQHNIVLEAFDGKLYQAPVDNARRVLDLGCGPGDWPLEFARKNPNTSVLGVDIDPVKSSLTLPNCRFEVADFNKEWSYDVRFDFVHVRHYGRLLKKDVVTSIYDNLSPGGWAEITDWVVSVQCTQTISPNTAVSQWMACWKSGLRKLGESVGFPLDYKPLLTEVGFKNVTERKYAVPLNPWPPGKRLQKLGSMMNTNLNIILEPISMPIFTEILGWTPDAVESLLADVRKELADVDGMHGYMTLFTVYAQKSRGEFSSGSSIRSSERG</sequence>
<dbReference type="SUPFAM" id="SSF53335">
    <property type="entry name" value="S-adenosyl-L-methionine-dependent methyltransferases"/>
    <property type="match status" value="1"/>
</dbReference>
<dbReference type="Pfam" id="PF13489">
    <property type="entry name" value="Methyltransf_23"/>
    <property type="match status" value="1"/>
</dbReference>
<feature type="region of interest" description="Disordered" evidence="2">
    <location>
        <begin position="1"/>
        <end position="62"/>
    </location>
</feature>
<dbReference type="Proteomes" id="UP001148614">
    <property type="component" value="Unassembled WGS sequence"/>
</dbReference>
<evidence type="ECO:0000256" key="2">
    <source>
        <dbReference type="SAM" id="MobiDB-lite"/>
    </source>
</evidence>
<keyword evidence="4" id="KW-1185">Reference proteome</keyword>
<protein>
    <recommendedName>
        <fullName evidence="5">Methyltransferase domain-containing protein</fullName>
    </recommendedName>
</protein>
<feature type="compositionally biased region" description="Basic and acidic residues" evidence="2">
    <location>
        <begin position="1"/>
        <end position="10"/>
    </location>
</feature>
<dbReference type="GO" id="GO:0008168">
    <property type="term" value="F:methyltransferase activity"/>
    <property type="evidence" value="ECO:0007669"/>
    <property type="project" value="TreeGrafter"/>
</dbReference>
<feature type="compositionally biased region" description="Polar residues" evidence="2">
    <location>
        <begin position="11"/>
        <end position="34"/>
    </location>
</feature>
<dbReference type="InterPro" id="IPR029063">
    <property type="entry name" value="SAM-dependent_MTases_sf"/>
</dbReference>
<evidence type="ECO:0008006" key="5">
    <source>
        <dbReference type="Google" id="ProtNLM"/>
    </source>
</evidence>
<proteinExistence type="inferred from homology"/>
<comment type="similarity">
    <text evidence="1">Belongs to the methyltransferase superfamily. LaeA methyltransferase family.</text>
</comment>
<dbReference type="EMBL" id="JANPWZ010000310">
    <property type="protein sequence ID" value="KAJ3577780.1"/>
    <property type="molecule type" value="Genomic_DNA"/>
</dbReference>
<reference evidence="3" key="1">
    <citation type="submission" date="2022-07" db="EMBL/GenBank/DDBJ databases">
        <title>Genome Sequence of Xylaria arbuscula.</title>
        <authorList>
            <person name="Buettner E."/>
        </authorList>
    </citation>
    <scope>NUCLEOTIDE SEQUENCE</scope>
    <source>
        <strain evidence="3">VT107</strain>
    </source>
</reference>
<dbReference type="PANTHER" id="PTHR43591:SF24">
    <property type="entry name" value="2-METHOXY-6-POLYPRENYL-1,4-BENZOQUINOL METHYLASE, MITOCHONDRIAL"/>
    <property type="match status" value="1"/>
</dbReference>
<dbReference type="VEuPathDB" id="FungiDB:F4678DRAFT_456419"/>
<accession>A0A9W8TQ52</accession>
<evidence type="ECO:0000256" key="1">
    <source>
        <dbReference type="ARBA" id="ARBA00038158"/>
    </source>
</evidence>
<organism evidence="3 4">
    <name type="scientific">Xylaria arbuscula</name>
    <dbReference type="NCBI Taxonomy" id="114810"/>
    <lineage>
        <taxon>Eukaryota</taxon>
        <taxon>Fungi</taxon>
        <taxon>Dikarya</taxon>
        <taxon>Ascomycota</taxon>
        <taxon>Pezizomycotina</taxon>
        <taxon>Sordariomycetes</taxon>
        <taxon>Xylariomycetidae</taxon>
        <taxon>Xylariales</taxon>
        <taxon>Xylariaceae</taxon>
        <taxon>Xylaria</taxon>
    </lineage>
</organism>
<feature type="compositionally biased region" description="Polar residues" evidence="2">
    <location>
        <begin position="42"/>
        <end position="61"/>
    </location>
</feature>
<dbReference type="CDD" id="cd02440">
    <property type="entry name" value="AdoMet_MTases"/>
    <property type="match status" value="1"/>
</dbReference>
<gene>
    <name evidence="3" type="ORF">NPX13_g2786</name>
</gene>
<dbReference type="PANTHER" id="PTHR43591">
    <property type="entry name" value="METHYLTRANSFERASE"/>
    <property type="match status" value="1"/>
</dbReference>
<dbReference type="Gene3D" id="3.40.50.150">
    <property type="entry name" value="Vaccinia Virus protein VP39"/>
    <property type="match status" value="1"/>
</dbReference>
<dbReference type="AlphaFoldDB" id="A0A9W8TQ52"/>
<feature type="region of interest" description="Disordered" evidence="2">
    <location>
        <begin position="76"/>
        <end position="113"/>
    </location>
</feature>
<feature type="compositionally biased region" description="Polar residues" evidence="2">
    <location>
        <begin position="100"/>
        <end position="113"/>
    </location>
</feature>
<name>A0A9W8TQ52_9PEZI</name>
<evidence type="ECO:0000313" key="3">
    <source>
        <dbReference type="EMBL" id="KAJ3577780.1"/>
    </source>
</evidence>
<evidence type="ECO:0000313" key="4">
    <source>
        <dbReference type="Proteomes" id="UP001148614"/>
    </source>
</evidence>